<dbReference type="EMBL" id="CAMXCT020003112">
    <property type="protein sequence ID" value="CAL1155888.1"/>
    <property type="molecule type" value="Genomic_DNA"/>
</dbReference>
<evidence type="ECO:0000256" key="1">
    <source>
        <dbReference type="SAM" id="MobiDB-lite"/>
    </source>
</evidence>
<dbReference type="OrthoDB" id="435728at2759"/>
<feature type="compositionally biased region" description="Acidic residues" evidence="1">
    <location>
        <begin position="144"/>
        <end position="153"/>
    </location>
</feature>
<comment type="caution">
    <text evidence="2">The sequence shown here is derived from an EMBL/GenBank/DDBJ whole genome shotgun (WGS) entry which is preliminary data.</text>
</comment>
<name>A0A9P1G721_9DINO</name>
<dbReference type="EMBL" id="CAMXCT010003112">
    <property type="protein sequence ID" value="CAI4002513.1"/>
    <property type="molecule type" value="Genomic_DNA"/>
</dbReference>
<feature type="region of interest" description="Disordered" evidence="1">
    <location>
        <begin position="141"/>
        <end position="160"/>
    </location>
</feature>
<evidence type="ECO:0008006" key="5">
    <source>
        <dbReference type="Google" id="ProtNLM"/>
    </source>
</evidence>
<evidence type="ECO:0000313" key="3">
    <source>
        <dbReference type="EMBL" id="CAL4789825.1"/>
    </source>
</evidence>
<reference evidence="3 4" key="2">
    <citation type="submission" date="2024-05" db="EMBL/GenBank/DDBJ databases">
        <authorList>
            <person name="Chen Y."/>
            <person name="Shah S."/>
            <person name="Dougan E. K."/>
            <person name="Thang M."/>
            <person name="Chan C."/>
        </authorList>
    </citation>
    <scope>NUCLEOTIDE SEQUENCE [LARGE SCALE GENOMIC DNA]</scope>
</reference>
<protein>
    <recommendedName>
        <fullName evidence="5">C3H1-type domain-containing protein</fullName>
    </recommendedName>
</protein>
<sequence>MALPSSSACAKVRVVNTFIDVDTSDDEENAHVSPIKTEPARVSFAGLDSELDHGYVANAPKEPLEPRLPKTEAREVPCLLGQSHGVKVTVKNTFIDIAPDGEGDEEEGQVVFNKIKSEPVLPTPLSPDGEALLRRTLLRALPTQEEEEEEPEEGQGSSSLERVAASLGVVIVPLSERQPETSVGSALHGSQCKPCSWFWRPQGCFNSRDCAHCHMCLPGELKRLKKAKQQAMRAKARHQEEAVPVMS</sequence>
<organism evidence="2">
    <name type="scientific">Cladocopium goreaui</name>
    <dbReference type="NCBI Taxonomy" id="2562237"/>
    <lineage>
        <taxon>Eukaryota</taxon>
        <taxon>Sar</taxon>
        <taxon>Alveolata</taxon>
        <taxon>Dinophyceae</taxon>
        <taxon>Suessiales</taxon>
        <taxon>Symbiodiniaceae</taxon>
        <taxon>Cladocopium</taxon>
    </lineage>
</organism>
<accession>A0A9P1G721</accession>
<proteinExistence type="predicted"/>
<reference evidence="2" key="1">
    <citation type="submission" date="2022-10" db="EMBL/GenBank/DDBJ databases">
        <authorList>
            <person name="Chen Y."/>
            <person name="Dougan E. K."/>
            <person name="Chan C."/>
            <person name="Rhodes N."/>
            <person name="Thang M."/>
        </authorList>
    </citation>
    <scope>NUCLEOTIDE SEQUENCE</scope>
</reference>
<evidence type="ECO:0000313" key="4">
    <source>
        <dbReference type="Proteomes" id="UP001152797"/>
    </source>
</evidence>
<dbReference type="AlphaFoldDB" id="A0A9P1G721"/>
<gene>
    <name evidence="2" type="ORF">C1SCF055_LOCUS28460</name>
</gene>
<evidence type="ECO:0000313" key="2">
    <source>
        <dbReference type="EMBL" id="CAI4002513.1"/>
    </source>
</evidence>
<dbReference type="EMBL" id="CAMXCT030003112">
    <property type="protein sequence ID" value="CAL4789825.1"/>
    <property type="molecule type" value="Genomic_DNA"/>
</dbReference>
<dbReference type="Proteomes" id="UP001152797">
    <property type="component" value="Unassembled WGS sequence"/>
</dbReference>
<keyword evidence="4" id="KW-1185">Reference proteome</keyword>